<dbReference type="KEGG" id="kyr:CVV65_13435"/>
<reference evidence="5" key="1">
    <citation type="submission" date="2017-11" db="EMBL/GenBank/DDBJ databases">
        <title>Complete Genome Sequence of Kyrpidia sp. Strain EA-1, a thermophilic, hydrogen-oxidizing Bacterium, isolated from the Azores.</title>
        <authorList>
            <person name="Reiner J.E."/>
            <person name="Lapp C.J."/>
            <person name="Bunk B."/>
            <person name="Gescher J."/>
        </authorList>
    </citation>
    <scope>NUCLEOTIDE SEQUENCE [LARGE SCALE GENOMIC DNA]</scope>
    <source>
        <strain evidence="5">EA-1</strain>
    </source>
</reference>
<dbReference type="InterPro" id="IPR054767">
    <property type="entry name" value="Cas10-Cmr2_palm2"/>
</dbReference>
<keyword evidence="5" id="KW-1185">Reference proteome</keyword>
<dbReference type="InterPro" id="IPR043128">
    <property type="entry name" value="Rev_trsase/Diguanyl_cyclase"/>
</dbReference>
<evidence type="ECO:0000313" key="4">
    <source>
        <dbReference type="EMBL" id="ATY85803.1"/>
    </source>
</evidence>
<sequence>MKEVGCQRKAGGETLDVYVTPWLEWLRNPFQRPNARRCRPEDLVWQDPVTGTCFGIESHVYDTYLKAVRNWLQTHDDPGLLLSRRFPFGTTDPAILRDAQALVGIALPYPQPMTAQEAIDQLHAASEAGASMQGPLLRTRLGDFLHLRVTLFFALFQPEVNDRWPELRRLLWSDLNPPLAVEDSERLSAVEALLLTGQAPAELRGRRFLFVKGGAVRIKQYYLETADIQIIRGGSRLLDELNGSRLLRWIENLGPERGWIPESVVYSGGGRTLLALPVGARGIDGEPPELAIESLYGRVTITAECAFIAEQAPAEAWTDPHFSEWMSYLETRIVERQMSRPPFFYGEPDDTPDLSHTLNHCNPTPYQLFGGPTRSGSCAFCHFRPAVRRIPRADGDKPACRSCYHRAMAGSSRVKREHQLQIWNEAAPLLGLAMDRAPNPKVPESLVDLGDRIAVVYGDANNLGHYVQNMNTPAKLRYFSDLVDHVTRTAACTALVEQIPDLNFEMIAMAGDDLFFVAPAGNALDAVPTIIERFERALCRYRPGTTSVQHEETMSLSVGVAVGANDQAFLRLQMTADELLKSAKSAKKNGSFEGGTVDFLHLKSSVPYAGRLTDYRLRQRSAQEPGEGGTIFKHLYARPYTASDFQKLLDFIRDIKRFTSSAWIRQLCQAAETMSISAGDLYAAYLTFRDSVREQRAEVVRRLNSLYLIQGKKQRGKILWWSEGEHHYSLWHDVLELWDVLGAASSQETTEVSTATEVAQ</sequence>
<dbReference type="GO" id="GO:0051607">
    <property type="term" value="P:defense response to virus"/>
    <property type="evidence" value="ECO:0007669"/>
    <property type="project" value="UniProtKB-KW"/>
</dbReference>
<dbReference type="Gene3D" id="3.30.70.270">
    <property type="match status" value="1"/>
</dbReference>
<keyword evidence="1" id="KW-0547">Nucleotide-binding</keyword>
<protein>
    <recommendedName>
        <fullName evidence="3">GGDEF domain-containing protein</fullName>
    </recommendedName>
</protein>
<evidence type="ECO:0000313" key="5">
    <source>
        <dbReference type="Proteomes" id="UP000231932"/>
    </source>
</evidence>
<dbReference type="Pfam" id="PF22335">
    <property type="entry name" value="Cas10-Cmr2_palm2"/>
    <property type="match status" value="1"/>
</dbReference>
<gene>
    <name evidence="4" type="ORF">CVV65_13435</name>
</gene>
<dbReference type="PROSITE" id="PS50887">
    <property type="entry name" value="GGDEF"/>
    <property type="match status" value="1"/>
</dbReference>
<dbReference type="EMBL" id="CP024955">
    <property type="protein sequence ID" value="ATY85803.1"/>
    <property type="molecule type" value="Genomic_DNA"/>
</dbReference>
<feature type="domain" description="GGDEF" evidence="3">
    <location>
        <begin position="451"/>
        <end position="596"/>
    </location>
</feature>
<name>A0A2K8N935_9BACL</name>
<evidence type="ECO:0000256" key="2">
    <source>
        <dbReference type="ARBA" id="ARBA00023118"/>
    </source>
</evidence>
<dbReference type="AlphaFoldDB" id="A0A2K8N935"/>
<accession>A0A2K8N935</accession>
<organism evidence="4 5">
    <name type="scientific">Kyrpidia spormannii</name>
    <dbReference type="NCBI Taxonomy" id="2055160"/>
    <lineage>
        <taxon>Bacteria</taxon>
        <taxon>Bacillati</taxon>
        <taxon>Bacillota</taxon>
        <taxon>Bacilli</taxon>
        <taxon>Bacillales</taxon>
        <taxon>Alicyclobacillaceae</taxon>
        <taxon>Kyrpidia</taxon>
    </lineage>
</organism>
<keyword evidence="2" id="KW-0051">Antiviral defense</keyword>
<evidence type="ECO:0000259" key="3">
    <source>
        <dbReference type="PROSITE" id="PS50887"/>
    </source>
</evidence>
<evidence type="ECO:0000256" key="1">
    <source>
        <dbReference type="ARBA" id="ARBA00022741"/>
    </source>
</evidence>
<dbReference type="Proteomes" id="UP000231932">
    <property type="component" value="Chromosome"/>
</dbReference>
<proteinExistence type="predicted"/>
<dbReference type="GO" id="GO:0000166">
    <property type="term" value="F:nucleotide binding"/>
    <property type="evidence" value="ECO:0007669"/>
    <property type="project" value="UniProtKB-KW"/>
</dbReference>
<dbReference type="InterPro" id="IPR000160">
    <property type="entry name" value="GGDEF_dom"/>
</dbReference>